<evidence type="ECO:0000256" key="5">
    <source>
        <dbReference type="ARBA" id="ARBA00022553"/>
    </source>
</evidence>
<dbReference type="AlphaFoldDB" id="A0A2S0M6T1"/>
<dbReference type="OrthoDB" id="9806130at2"/>
<evidence type="ECO:0000256" key="2">
    <source>
        <dbReference type="ARBA" id="ARBA00004651"/>
    </source>
</evidence>
<accession>A0A2S0M6T1</accession>
<feature type="transmembrane region" description="Helical" evidence="14">
    <location>
        <begin position="12"/>
        <end position="36"/>
    </location>
</feature>
<keyword evidence="11 14" id="KW-1133">Transmembrane helix</keyword>
<dbReference type="SUPFAM" id="SSF158472">
    <property type="entry name" value="HAMP domain-like"/>
    <property type="match status" value="1"/>
</dbReference>
<dbReference type="InterPro" id="IPR005467">
    <property type="entry name" value="His_kinase_dom"/>
</dbReference>
<evidence type="ECO:0000256" key="6">
    <source>
        <dbReference type="ARBA" id="ARBA00022679"/>
    </source>
</evidence>
<dbReference type="PANTHER" id="PTHR45528">
    <property type="entry name" value="SENSOR HISTIDINE KINASE CPXA"/>
    <property type="match status" value="1"/>
</dbReference>
<dbReference type="GO" id="GO:0005886">
    <property type="term" value="C:plasma membrane"/>
    <property type="evidence" value="ECO:0007669"/>
    <property type="project" value="UniProtKB-SubCell"/>
</dbReference>
<evidence type="ECO:0000256" key="4">
    <source>
        <dbReference type="ARBA" id="ARBA00022475"/>
    </source>
</evidence>
<dbReference type="Pfam" id="PF02518">
    <property type="entry name" value="HATPase_c"/>
    <property type="match status" value="1"/>
</dbReference>
<dbReference type="PANTHER" id="PTHR45528:SF1">
    <property type="entry name" value="SENSOR HISTIDINE KINASE CPXA"/>
    <property type="match status" value="1"/>
</dbReference>
<dbReference type="Gene3D" id="3.30.565.10">
    <property type="entry name" value="Histidine kinase-like ATPase, C-terminal domain"/>
    <property type="match status" value="1"/>
</dbReference>
<dbReference type="SMART" id="SM00387">
    <property type="entry name" value="HATPase_c"/>
    <property type="match status" value="1"/>
</dbReference>
<evidence type="ECO:0000256" key="12">
    <source>
        <dbReference type="ARBA" id="ARBA00023012"/>
    </source>
</evidence>
<dbReference type="InterPro" id="IPR036890">
    <property type="entry name" value="HATPase_C_sf"/>
</dbReference>
<dbReference type="InterPro" id="IPR003594">
    <property type="entry name" value="HATPase_dom"/>
</dbReference>
<evidence type="ECO:0000256" key="3">
    <source>
        <dbReference type="ARBA" id="ARBA00012438"/>
    </source>
</evidence>
<keyword evidence="5" id="KW-0597">Phosphoprotein</keyword>
<evidence type="ECO:0000313" key="18">
    <source>
        <dbReference type="Proteomes" id="UP000238358"/>
    </source>
</evidence>
<keyword evidence="12" id="KW-0902">Two-component regulatory system</keyword>
<feature type="domain" description="HAMP" evidence="16">
    <location>
        <begin position="203"/>
        <end position="255"/>
    </location>
</feature>
<evidence type="ECO:0000256" key="1">
    <source>
        <dbReference type="ARBA" id="ARBA00000085"/>
    </source>
</evidence>
<evidence type="ECO:0000256" key="14">
    <source>
        <dbReference type="SAM" id="Phobius"/>
    </source>
</evidence>
<dbReference type="Pfam" id="PF00512">
    <property type="entry name" value="HisKA"/>
    <property type="match status" value="1"/>
</dbReference>
<evidence type="ECO:0000256" key="8">
    <source>
        <dbReference type="ARBA" id="ARBA00022741"/>
    </source>
</evidence>
<dbReference type="GO" id="GO:0005524">
    <property type="term" value="F:ATP binding"/>
    <property type="evidence" value="ECO:0007669"/>
    <property type="project" value="UniProtKB-KW"/>
</dbReference>
<keyword evidence="7 14" id="KW-0812">Transmembrane</keyword>
<keyword evidence="8" id="KW-0547">Nucleotide-binding</keyword>
<sequence length="499" mass="55208">MLRIRDISLRHRLLVANFTMVFVPIAILTVLGFLLISGLRFSSPHNDLTTLWPEKGPALSIQYTVSSLRVKAERPGPLKVKDMREDCQVLEELGIATAIIRNDQVAYVTPGIDFRSLADRVLWKAHGQQTVMTWDGDGFFFRYTSPHSGTTVIAAGNTPFIAKSGIREGMAKSVIQTLLLFIVGTASAIIIACGLIVSRVLSRQILTPLAALRTAAAEIEKGNLDYELTLSSRDELGRTCEAFDHMRRQLRSARLAQEKYEQNRKELIAGISHDLSTPLTLLKGYASGILVGIAKTAEKRHHYVELIYQNACTLEKLVDRLFLFSKLDLGQVSFTMEPVSLRDYFADFTAENTAHLAERGLILHYTPPSGPARTAIDRMQFQRVLDNLLENALKYKQCPTVNLDLRLAETGQSVVLTVADDGPGVPAADLPRLFDSFYRTDAARTDVKKGSGLGLAIVKQIITTLHGQIHAEETPGGGLTVVITLPQIEEAYHETHLDH</sequence>
<feature type="transmembrane region" description="Helical" evidence="14">
    <location>
        <begin position="174"/>
        <end position="197"/>
    </location>
</feature>
<dbReference type="InterPro" id="IPR036097">
    <property type="entry name" value="HisK_dim/P_sf"/>
</dbReference>
<dbReference type="PROSITE" id="PS50885">
    <property type="entry name" value="HAMP"/>
    <property type="match status" value="1"/>
</dbReference>
<dbReference type="FunFam" id="3.30.565.10:FF:000006">
    <property type="entry name" value="Sensor histidine kinase WalK"/>
    <property type="match status" value="1"/>
</dbReference>
<dbReference type="CDD" id="cd06225">
    <property type="entry name" value="HAMP"/>
    <property type="match status" value="1"/>
</dbReference>
<evidence type="ECO:0000256" key="10">
    <source>
        <dbReference type="ARBA" id="ARBA00022840"/>
    </source>
</evidence>
<evidence type="ECO:0000256" key="7">
    <source>
        <dbReference type="ARBA" id="ARBA00022692"/>
    </source>
</evidence>
<keyword evidence="10" id="KW-0067">ATP-binding</keyword>
<dbReference type="CDD" id="cd00082">
    <property type="entry name" value="HisKA"/>
    <property type="match status" value="1"/>
</dbReference>
<dbReference type="EC" id="2.7.13.3" evidence="3"/>
<dbReference type="InterPro" id="IPR050398">
    <property type="entry name" value="HssS/ArlS-like"/>
</dbReference>
<feature type="domain" description="Histidine kinase" evidence="15">
    <location>
        <begin position="270"/>
        <end position="489"/>
    </location>
</feature>
<dbReference type="PROSITE" id="PS50109">
    <property type="entry name" value="HIS_KIN"/>
    <property type="match status" value="1"/>
</dbReference>
<protein>
    <recommendedName>
        <fullName evidence="3">histidine kinase</fullName>
        <ecNumber evidence="3">2.7.13.3</ecNumber>
    </recommendedName>
</protein>
<dbReference type="PRINTS" id="PR00344">
    <property type="entry name" value="BCTRLSENSOR"/>
</dbReference>
<name>A0A2S0M6T1_MEGEL</name>
<dbReference type="EMBL" id="CP027569">
    <property type="protein sequence ID" value="AVO27160.1"/>
    <property type="molecule type" value="Genomic_DNA"/>
</dbReference>
<gene>
    <name evidence="17" type="ORF">C6Y28_05850</name>
</gene>
<dbReference type="SUPFAM" id="SSF47384">
    <property type="entry name" value="Homodimeric domain of signal transducing histidine kinase"/>
    <property type="match status" value="1"/>
</dbReference>
<dbReference type="SUPFAM" id="SSF55874">
    <property type="entry name" value="ATPase domain of HSP90 chaperone/DNA topoisomerase II/histidine kinase"/>
    <property type="match status" value="1"/>
</dbReference>
<proteinExistence type="predicted"/>
<dbReference type="SMART" id="SM00388">
    <property type="entry name" value="HisKA"/>
    <property type="match status" value="2"/>
</dbReference>
<dbReference type="InterPro" id="IPR003661">
    <property type="entry name" value="HisK_dim/P_dom"/>
</dbReference>
<evidence type="ECO:0000259" key="16">
    <source>
        <dbReference type="PROSITE" id="PS50885"/>
    </source>
</evidence>
<dbReference type="Proteomes" id="UP000238358">
    <property type="component" value="Chromosome"/>
</dbReference>
<dbReference type="GO" id="GO:0000155">
    <property type="term" value="F:phosphorelay sensor kinase activity"/>
    <property type="evidence" value="ECO:0007669"/>
    <property type="project" value="InterPro"/>
</dbReference>
<keyword evidence="6" id="KW-0808">Transferase</keyword>
<reference evidence="17 18" key="1">
    <citation type="journal article" date="2018" name="Genome Announc.">
        <title>Complete genomes of two Megasphaera elsdenii strains, NCIMB 702410 and ATCC 25940.</title>
        <authorList>
            <person name="Hatmaker E.A."/>
            <person name="O'Dell K."/>
            <person name="Riley L.A."/>
            <person name="Klingeman D.M."/>
            <person name="Guss A.M."/>
        </authorList>
    </citation>
    <scope>NUCLEOTIDE SEQUENCE [LARGE SCALE GENOMIC DNA]</scope>
    <source>
        <strain evidence="17 18">NCIMB702410</strain>
    </source>
</reference>
<keyword evidence="13 14" id="KW-0472">Membrane</keyword>
<comment type="subcellular location">
    <subcellularLocation>
        <location evidence="2">Cell membrane</location>
        <topology evidence="2">Multi-pass membrane protein</topology>
    </subcellularLocation>
</comment>
<dbReference type="Gene3D" id="1.10.287.130">
    <property type="match status" value="1"/>
</dbReference>
<evidence type="ECO:0000313" key="17">
    <source>
        <dbReference type="EMBL" id="AVO27160.1"/>
    </source>
</evidence>
<organism evidence="17 18">
    <name type="scientific">Megasphaera elsdenii</name>
    <dbReference type="NCBI Taxonomy" id="907"/>
    <lineage>
        <taxon>Bacteria</taxon>
        <taxon>Bacillati</taxon>
        <taxon>Bacillota</taxon>
        <taxon>Negativicutes</taxon>
        <taxon>Veillonellales</taxon>
        <taxon>Veillonellaceae</taxon>
        <taxon>Megasphaera</taxon>
    </lineage>
</organism>
<dbReference type="Gene3D" id="6.10.340.10">
    <property type="match status" value="1"/>
</dbReference>
<evidence type="ECO:0000256" key="9">
    <source>
        <dbReference type="ARBA" id="ARBA00022777"/>
    </source>
</evidence>
<dbReference type="SMART" id="SM00304">
    <property type="entry name" value="HAMP"/>
    <property type="match status" value="1"/>
</dbReference>
<dbReference type="RefSeq" id="WP_027895377.1">
    <property type="nucleotide sequence ID" value="NZ_CP027569.1"/>
</dbReference>
<keyword evidence="4" id="KW-1003">Cell membrane</keyword>
<dbReference type="InterPro" id="IPR003660">
    <property type="entry name" value="HAMP_dom"/>
</dbReference>
<evidence type="ECO:0000256" key="13">
    <source>
        <dbReference type="ARBA" id="ARBA00023136"/>
    </source>
</evidence>
<keyword evidence="9 17" id="KW-0418">Kinase</keyword>
<evidence type="ECO:0000256" key="11">
    <source>
        <dbReference type="ARBA" id="ARBA00022989"/>
    </source>
</evidence>
<comment type="catalytic activity">
    <reaction evidence="1">
        <text>ATP + protein L-histidine = ADP + protein N-phospho-L-histidine.</text>
        <dbReference type="EC" id="2.7.13.3"/>
    </reaction>
</comment>
<dbReference type="InterPro" id="IPR004358">
    <property type="entry name" value="Sig_transdc_His_kin-like_C"/>
</dbReference>
<evidence type="ECO:0000259" key="15">
    <source>
        <dbReference type="PROSITE" id="PS50109"/>
    </source>
</evidence>
<dbReference type="Pfam" id="PF00672">
    <property type="entry name" value="HAMP"/>
    <property type="match status" value="1"/>
</dbReference>